<comment type="caution">
    <text evidence="6">The sequence shown here is derived from an EMBL/GenBank/DDBJ whole genome shotgun (WGS) entry which is preliminary data.</text>
</comment>
<keyword evidence="7" id="KW-1185">Reference proteome</keyword>
<dbReference type="PANTHER" id="PTHR43580">
    <property type="entry name" value="OXIDOREDUCTASE GLYR1-RELATED"/>
    <property type="match status" value="1"/>
</dbReference>
<dbReference type="RefSeq" id="WP_202958151.1">
    <property type="nucleotide sequence ID" value="NZ_JAPCID010000044.1"/>
</dbReference>
<evidence type="ECO:0000313" key="7">
    <source>
        <dbReference type="Proteomes" id="UP001147700"/>
    </source>
</evidence>
<dbReference type="Pfam" id="PF03446">
    <property type="entry name" value="NAD_binding_2"/>
    <property type="match status" value="1"/>
</dbReference>
<protein>
    <submittedName>
        <fullName evidence="6">NAD(P)-binding domain-containing protein</fullName>
    </submittedName>
</protein>
<evidence type="ECO:0000259" key="4">
    <source>
        <dbReference type="Pfam" id="PF03446"/>
    </source>
</evidence>
<dbReference type="SUPFAM" id="SSF48179">
    <property type="entry name" value="6-phosphogluconate dehydrogenase C-terminal domain-like"/>
    <property type="match status" value="1"/>
</dbReference>
<dbReference type="InterPro" id="IPR048666">
    <property type="entry name" value="RedAm-like_C"/>
</dbReference>
<name>A0ABT4RR63_9ACTN</name>
<feature type="signal peptide" evidence="3">
    <location>
        <begin position="1"/>
        <end position="21"/>
    </location>
</feature>
<evidence type="ECO:0000256" key="1">
    <source>
        <dbReference type="ARBA" id="ARBA00009080"/>
    </source>
</evidence>
<dbReference type="InterPro" id="IPR013328">
    <property type="entry name" value="6PGD_dom2"/>
</dbReference>
<dbReference type="InterPro" id="IPR008927">
    <property type="entry name" value="6-PGluconate_DH-like_C_sf"/>
</dbReference>
<dbReference type="Pfam" id="PF21761">
    <property type="entry name" value="RedAm-like_C"/>
    <property type="match status" value="1"/>
</dbReference>
<dbReference type="InterPro" id="IPR015815">
    <property type="entry name" value="HIBADH-related"/>
</dbReference>
<dbReference type="PANTHER" id="PTHR43580:SF2">
    <property type="entry name" value="CYTOKINE-LIKE NUCLEAR FACTOR N-PAC"/>
    <property type="match status" value="1"/>
</dbReference>
<evidence type="ECO:0000256" key="2">
    <source>
        <dbReference type="ARBA" id="ARBA00023002"/>
    </source>
</evidence>
<accession>A0ABT4RR63</accession>
<reference evidence="6" key="1">
    <citation type="submission" date="2022-10" db="EMBL/GenBank/DDBJ databases">
        <title>The WGS of Solirubrobacter sp. CPCC 204708.</title>
        <authorList>
            <person name="Jiang Z."/>
        </authorList>
    </citation>
    <scope>NUCLEOTIDE SEQUENCE</scope>
    <source>
        <strain evidence="6">CPCC 204708</strain>
    </source>
</reference>
<feature type="domain" description="NADPH-dependent reductive aminase-like C-terminal" evidence="5">
    <location>
        <begin position="150"/>
        <end position="270"/>
    </location>
</feature>
<dbReference type="SUPFAM" id="SSF51735">
    <property type="entry name" value="NAD(P)-binding Rossmann-fold domains"/>
    <property type="match status" value="1"/>
</dbReference>
<evidence type="ECO:0000259" key="5">
    <source>
        <dbReference type="Pfam" id="PF21761"/>
    </source>
</evidence>
<dbReference type="Gene3D" id="1.10.1040.10">
    <property type="entry name" value="N-(1-d-carboxylethyl)-l-norvaline Dehydrogenase, domain 2"/>
    <property type="match status" value="1"/>
</dbReference>
<keyword evidence="3" id="KW-0732">Signal</keyword>
<gene>
    <name evidence="6" type="ORF">OJ962_24935</name>
</gene>
<proteinExistence type="inferred from homology"/>
<comment type="similarity">
    <text evidence="1">Belongs to the HIBADH-related family.</text>
</comment>
<dbReference type="Gene3D" id="3.40.50.720">
    <property type="entry name" value="NAD(P)-binding Rossmann-like Domain"/>
    <property type="match status" value="1"/>
</dbReference>
<organism evidence="6 7">
    <name type="scientific">Solirubrobacter deserti</name>
    <dbReference type="NCBI Taxonomy" id="2282478"/>
    <lineage>
        <taxon>Bacteria</taxon>
        <taxon>Bacillati</taxon>
        <taxon>Actinomycetota</taxon>
        <taxon>Thermoleophilia</taxon>
        <taxon>Solirubrobacterales</taxon>
        <taxon>Solirubrobacteraceae</taxon>
        <taxon>Solirubrobacter</taxon>
    </lineage>
</organism>
<dbReference type="PIRSF" id="PIRSF000103">
    <property type="entry name" value="HIBADH"/>
    <property type="match status" value="1"/>
</dbReference>
<dbReference type="InterPro" id="IPR036291">
    <property type="entry name" value="NAD(P)-bd_dom_sf"/>
</dbReference>
<feature type="chain" id="PRO_5047057633" evidence="3">
    <location>
        <begin position="22"/>
        <end position="275"/>
    </location>
</feature>
<dbReference type="EMBL" id="JAPCID010000044">
    <property type="protein sequence ID" value="MDA0140766.1"/>
    <property type="molecule type" value="Genomic_DNA"/>
</dbReference>
<feature type="domain" description="6-phosphogluconate dehydrogenase NADP-binding" evidence="4">
    <location>
        <begin position="8"/>
        <end position="148"/>
    </location>
</feature>
<dbReference type="InterPro" id="IPR006115">
    <property type="entry name" value="6PGDH_NADP-bd"/>
</dbReference>
<keyword evidence="2" id="KW-0560">Oxidoreductase</keyword>
<dbReference type="InterPro" id="IPR051265">
    <property type="entry name" value="HIBADH-related_NP60_sf"/>
</dbReference>
<dbReference type="Proteomes" id="UP001147700">
    <property type="component" value="Unassembled WGS sequence"/>
</dbReference>
<evidence type="ECO:0000313" key="6">
    <source>
        <dbReference type="EMBL" id="MDA0140766.1"/>
    </source>
</evidence>
<evidence type="ECO:0000256" key="3">
    <source>
        <dbReference type="SAM" id="SignalP"/>
    </source>
</evidence>
<sequence>MTEHKPAVTVIGLGAMGSALASTLVAAGHPTTVWNRTPRTVEGATAAASVADAIAASPLTLVCVAGADVAEDLLAGAGDLTGRTIVNFTTTTTASTSAAGERVGAQGGTYIDGAILAVPPAIGTETALLFVSGGAPAALETLGTVMEVADASLWDLALLSGMYGMVGGALQAFALVRAAGGTATELSGLLASFVAEMAGDLPGMAERVEAGEHPTASPLAMQAAGVKLTDVAREYGVRADLMAPIEALIAEGVAAGHGDEDLSALVELLREPVAA</sequence>